<dbReference type="InterPro" id="IPR029016">
    <property type="entry name" value="GAF-like_dom_sf"/>
</dbReference>
<dbReference type="SUPFAM" id="SSF55781">
    <property type="entry name" value="GAF domain-like"/>
    <property type="match status" value="1"/>
</dbReference>
<accession>A0A150TTB3</accession>
<feature type="compositionally biased region" description="Basic and acidic residues" evidence="1">
    <location>
        <begin position="37"/>
        <end position="48"/>
    </location>
</feature>
<gene>
    <name evidence="2" type="ORF">BE21_27750</name>
</gene>
<dbReference type="Gene3D" id="3.30.450.40">
    <property type="match status" value="1"/>
</dbReference>
<evidence type="ECO:0000313" key="2">
    <source>
        <dbReference type="EMBL" id="KYG07728.1"/>
    </source>
</evidence>
<name>A0A150TTB3_SORCE</name>
<reference evidence="2 3" key="1">
    <citation type="submission" date="2014-02" db="EMBL/GenBank/DDBJ databases">
        <title>The small core and large imbalanced accessory genome model reveals a collaborative survival strategy of Sorangium cellulosum strains in nature.</title>
        <authorList>
            <person name="Han K."/>
            <person name="Peng R."/>
            <person name="Blom J."/>
            <person name="Li Y.-Z."/>
        </authorList>
    </citation>
    <scope>NUCLEOTIDE SEQUENCE [LARGE SCALE GENOMIC DNA]</scope>
    <source>
        <strain evidence="2 3">So0007-03</strain>
    </source>
</reference>
<protein>
    <recommendedName>
        <fullName evidence="4">Phytochrome sensor protein</fullName>
    </recommendedName>
</protein>
<evidence type="ECO:0000313" key="3">
    <source>
        <dbReference type="Proteomes" id="UP000075502"/>
    </source>
</evidence>
<evidence type="ECO:0000256" key="1">
    <source>
        <dbReference type="SAM" id="MobiDB-lite"/>
    </source>
</evidence>
<sequence>MVAWLEDALEAGRLYRSIGALREEPLRPHVLRAWERSHGGGADPRRPQAEGLSPLDTERLRERHRGLLQAAEPYMYALSRASGDEHHAVMLGDAQAIVLDVRGDEYSVHGPERVPGPGALLEESACGANGIGSALAEAGYIELVGPEHFIQGFHAFTCQGIPLRGEEGAVAGVLSVSVKRPEVSRRLREILLCAAHAIEMELLAGRLERDMERVLAARDVPMEELKRLLQDILQVQAAARLRIEIAADQLARNLLTHTRDLIQLAATVLHRFRRRAALWRALALDEALAPRPVALDAMVRDIAELLEVESAVCDVTTTCQEIEPVVVEADPHTLVRVLFRVLLGAIKAARGGAVHLALRSRPTGGELCLTLAPGLGVARNAPPPVRILVPAHMGAPERRARDLTEGSA</sequence>
<feature type="region of interest" description="Disordered" evidence="1">
    <location>
        <begin position="37"/>
        <end position="57"/>
    </location>
</feature>
<dbReference type="InterPro" id="IPR036890">
    <property type="entry name" value="HATPase_C_sf"/>
</dbReference>
<dbReference type="SUPFAM" id="SSF55874">
    <property type="entry name" value="ATPase domain of HSP90 chaperone/DNA topoisomerase II/histidine kinase"/>
    <property type="match status" value="1"/>
</dbReference>
<dbReference type="AlphaFoldDB" id="A0A150TTB3"/>
<organism evidence="2 3">
    <name type="scientific">Sorangium cellulosum</name>
    <name type="common">Polyangium cellulosum</name>
    <dbReference type="NCBI Taxonomy" id="56"/>
    <lineage>
        <taxon>Bacteria</taxon>
        <taxon>Pseudomonadati</taxon>
        <taxon>Myxococcota</taxon>
        <taxon>Polyangia</taxon>
        <taxon>Polyangiales</taxon>
        <taxon>Polyangiaceae</taxon>
        <taxon>Sorangium</taxon>
    </lineage>
</organism>
<evidence type="ECO:0008006" key="4">
    <source>
        <dbReference type="Google" id="ProtNLM"/>
    </source>
</evidence>
<comment type="caution">
    <text evidence="2">The sequence shown here is derived from an EMBL/GenBank/DDBJ whole genome shotgun (WGS) entry which is preliminary data.</text>
</comment>
<dbReference type="EMBL" id="JEME01001221">
    <property type="protein sequence ID" value="KYG07728.1"/>
    <property type="molecule type" value="Genomic_DNA"/>
</dbReference>
<proteinExistence type="predicted"/>
<dbReference type="Proteomes" id="UP000075502">
    <property type="component" value="Unassembled WGS sequence"/>
</dbReference>